<organism evidence="1 2">
    <name type="scientific">Dyella marensis</name>
    <dbReference type="NCBI Taxonomy" id="500610"/>
    <lineage>
        <taxon>Bacteria</taxon>
        <taxon>Pseudomonadati</taxon>
        <taxon>Pseudomonadota</taxon>
        <taxon>Gammaproteobacteria</taxon>
        <taxon>Lysobacterales</taxon>
        <taxon>Rhodanobacteraceae</taxon>
        <taxon>Dyella</taxon>
    </lineage>
</organism>
<protein>
    <recommendedName>
        <fullName evidence="3">Prevent-host-death protein</fullName>
    </recommendedName>
</protein>
<dbReference type="STRING" id="500610.SAMN02799615_02959"/>
<dbReference type="NCBIfam" id="NF041551">
    <property type="entry name" value="YlcI_YnfO_N"/>
    <property type="match status" value="1"/>
</dbReference>
<dbReference type="AlphaFoldDB" id="A0A1I2HDX3"/>
<sequence>MKTAMIPPLRVEPEFREQVLDVLHQGESLSAFTEASLRAEIHRRTAQREFIARGRASADKARGSGRYVEADDMLAQLAARLEATPPREDDA</sequence>
<dbReference type="Proteomes" id="UP000199477">
    <property type="component" value="Unassembled WGS sequence"/>
</dbReference>
<evidence type="ECO:0008006" key="3">
    <source>
        <dbReference type="Google" id="ProtNLM"/>
    </source>
</evidence>
<keyword evidence="2" id="KW-1185">Reference proteome</keyword>
<proteinExistence type="predicted"/>
<dbReference type="RefSeq" id="WP_026635073.1">
    <property type="nucleotide sequence ID" value="NZ_FONH01000011.1"/>
</dbReference>
<dbReference type="EMBL" id="FONH01000011">
    <property type="protein sequence ID" value="SFF27117.1"/>
    <property type="molecule type" value="Genomic_DNA"/>
</dbReference>
<gene>
    <name evidence="1" type="ORF">SAMN02799615_02959</name>
</gene>
<name>A0A1I2HDX3_9GAMM</name>
<reference evidence="2" key="1">
    <citation type="submission" date="2016-10" db="EMBL/GenBank/DDBJ databases">
        <authorList>
            <person name="Varghese N."/>
            <person name="Submissions S."/>
        </authorList>
    </citation>
    <scope>NUCLEOTIDE SEQUENCE [LARGE SCALE GENOMIC DNA]</scope>
    <source>
        <strain evidence="2">UNC178MFTsu3.1</strain>
    </source>
</reference>
<evidence type="ECO:0000313" key="1">
    <source>
        <dbReference type="EMBL" id="SFF27117.1"/>
    </source>
</evidence>
<evidence type="ECO:0000313" key="2">
    <source>
        <dbReference type="Proteomes" id="UP000199477"/>
    </source>
</evidence>
<accession>A0A1I2HDX3</accession>